<feature type="transmembrane region" description="Helical" evidence="8">
    <location>
        <begin position="410"/>
        <end position="437"/>
    </location>
</feature>
<protein>
    <submittedName>
        <fullName evidence="11">Cation-chloride cotransporter</fullName>
    </submittedName>
</protein>
<feature type="transmembrane region" description="Helical" evidence="8">
    <location>
        <begin position="368"/>
        <end position="389"/>
    </location>
</feature>
<evidence type="ECO:0000256" key="6">
    <source>
        <dbReference type="ARBA" id="ARBA00023136"/>
    </source>
</evidence>
<gene>
    <name evidence="11" type="ORF">EZS28_003285</name>
</gene>
<feature type="compositionally biased region" description="Polar residues" evidence="7">
    <location>
        <begin position="740"/>
        <end position="751"/>
    </location>
</feature>
<dbReference type="Pfam" id="PF00324">
    <property type="entry name" value="AA_permease"/>
    <property type="match status" value="1"/>
</dbReference>
<reference evidence="11 12" key="1">
    <citation type="submission" date="2019-03" db="EMBL/GenBank/DDBJ databases">
        <title>Single cell metagenomics reveals metabolic interactions within the superorganism composed of flagellate Streblomastix strix and complex community of Bacteroidetes bacteria on its surface.</title>
        <authorList>
            <person name="Treitli S.C."/>
            <person name="Kolisko M."/>
            <person name="Husnik F."/>
            <person name="Keeling P."/>
            <person name="Hampl V."/>
        </authorList>
    </citation>
    <scope>NUCLEOTIDE SEQUENCE [LARGE SCALE GENOMIC DNA]</scope>
    <source>
        <strain evidence="11">ST1C</strain>
    </source>
</reference>
<dbReference type="GO" id="GO:0015377">
    <property type="term" value="F:chloride:monoatomic cation symporter activity"/>
    <property type="evidence" value="ECO:0007669"/>
    <property type="project" value="InterPro"/>
</dbReference>
<accession>A0A5J4X351</accession>
<evidence type="ECO:0000256" key="7">
    <source>
        <dbReference type="SAM" id="MobiDB-lite"/>
    </source>
</evidence>
<feature type="compositionally biased region" description="Polar residues" evidence="7">
    <location>
        <begin position="760"/>
        <end position="769"/>
    </location>
</feature>
<feature type="transmembrane region" description="Helical" evidence="8">
    <location>
        <begin position="26"/>
        <end position="44"/>
    </location>
</feature>
<dbReference type="PANTHER" id="PTHR11827:SF72">
    <property type="entry name" value="GH08340P"/>
    <property type="match status" value="1"/>
</dbReference>
<feature type="compositionally biased region" description="Polar residues" evidence="7">
    <location>
        <begin position="660"/>
        <end position="684"/>
    </location>
</feature>
<feature type="transmembrane region" description="Helical" evidence="8">
    <location>
        <begin position="292"/>
        <end position="314"/>
    </location>
</feature>
<dbReference type="Pfam" id="PF03522">
    <property type="entry name" value="SLC12"/>
    <property type="match status" value="1"/>
</dbReference>
<dbReference type="PRINTS" id="PR00173">
    <property type="entry name" value="EDTRNSPORT"/>
</dbReference>
<evidence type="ECO:0000256" key="3">
    <source>
        <dbReference type="ARBA" id="ARBA00022448"/>
    </source>
</evidence>
<name>A0A5J4X351_9EUKA</name>
<feature type="non-terminal residue" evidence="11">
    <location>
        <position position="945"/>
    </location>
</feature>
<dbReference type="Gene3D" id="1.20.1740.10">
    <property type="entry name" value="Amino acid/polyamine transporter I"/>
    <property type="match status" value="1"/>
</dbReference>
<keyword evidence="3" id="KW-0813">Transport</keyword>
<dbReference type="PANTHER" id="PTHR11827">
    <property type="entry name" value="SOLUTE CARRIER FAMILY 12, CATION COTRANSPORTERS"/>
    <property type="match status" value="1"/>
</dbReference>
<feature type="transmembrane region" description="Helical" evidence="8">
    <location>
        <begin position="171"/>
        <end position="190"/>
    </location>
</feature>
<proteinExistence type="inferred from homology"/>
<feature type="transmembrane region" description="Helical" evidence="8">
    <location>
        <begin position="102"/>
        <end position="126"/>
    </location>
</feature>
<sequence>MSTVELNTSTENPPEKKKEKKLLETMQGIFIPTASQVLGTLIYVRHSQIIGQSGVILTVFYWLVNVITIVLTICSVSALATNGKIEGGGLYYLLSRSLGPELGGAAGLLFCMGNAMAASMEILGFAEILLDLIPWFNPTTNFNRQIIGLVVLVLLMGIVVVGMKLINKFEIVFLFSQILAVLTLLLGTFFQNDELGTKMSVEHLQANMGPNFSEGVTPLNNFAVYATGFIDCVAGITRSGQLKNPSKSIPRGSLSAHAFVAVIYLIAIFLFGASGPRESMKTTETLMVLNGWPLAILCQIGVMVDSLGSSLQFLSVAPRILQSIANDDITPTLRWFKGKGEPRKAMIISFIICAGFVSMGELNIVTPFISLFLFLVYTLVNGVVFLMAYNGDPNFRPRWKFWNKYTALAGMILCIIIMFVCSWYFALAVVLLTFLLYKYFEQQFIRTDWGDSFKGLNFTAAKNSLLSLESTPLKSRNWRPQMLVFVKLNKIATGQLEAENQERRAQQMRQKLENRRKNEEREERNQRAKAIKQYQKDVQKQQKEGDTKYRTEQRENQRREAREKQQGQERLKSHNSSSTISEGMQSERLAANTAVNSNVQRTTLDSDPPRITLRQIFDTQIPQNSLITPTDQQQRIGSNVENQNIVSNQSQSPGAHLSNIIPSPNQQQNTSNVHDNNIGQNTDINSEHSKNDITIDSRFQDENIRNNLLTISQIPGRIDESKEVRPSLASVFAPFKSENNKSLSPLISSDESLSEKKQDQQSPQQIMPSKLSTVSSEAVCDQGQFNSIPNLSLQAKDAQASQLQNALFDHTLLNLNAQLTSDLDTPQDSARHESNLVSFAQQLTQGSGLVVFGGIQEDDPIALFKNRNRNKRSTNDIDSSPLNLLRASIDAFKQRLIQNKIDAFVEGVCSSNFFEGVSALSQCVGIGQLKPNLICLGWPVNWRRG</sequence>
<dbReference type="OrthoDB" id="2020542at2759"/>
<keyword evidence="4 8" id="KW-0812">Transmembrane</keyword>
<dbReference type="GO" id="GO:0016020">
    <property type="term" value="C:membrane"/>
    <property type="evidence" value="ECO:0007669"/>
    <property type="project" value="UniProtKB-SubCell"/>
</dbReference>
<dbReference type="FunFam" id="1.20.1740.10:FF:000013">
    <property type="entry name" value="Solute carrier family 12 member"/>
    <property type="match status" value="1"/>
</dbReference>
<organism evidence="11 12">
    <name type="scientific">Streblomastix strix</name>
    <dbReference type="NCBI Taxonomy" id="222440"/>
    <lineage>
        <taxon>Eukaryota</taxon>
        <taxon>Metamonada</taxon>
        <taxon>Preaxostyla</taxon>
        <taxon>Oxymonadida</taxon>
        <taxon>Streblomastigidae</taxon>
        <taxon>Streblomastix</taxon>
    </lineage>
</organism>
<keyword evidence="5 8" id="KW-1133">Transmembrane helix</keyword>
<evidence type="ECO:0000256" key="8">
    <source>
        <dbReference type="SAM" id="Phobius"/>
    </source>
</evidence>
<feature type="transmembrane region" description="Helical" evidence="8">
    <location>
        <begin position="252"/>
        <end position="272"/>
    </location>
</feature>
<evidence type="ECO:0000313" key="12">
    <source>
        <dbReference type="Proteomes" id="UP000324800"/>
    </source>
</evidence>
<comment type="caution">
    <text evidence="11">The sequence shown here is derived from an EMBL/GenBank/DDBJ whole genome shotgun (WGS) entry which is preliminary data.</text>
</comment>
<feature type="compositionally biased region" description="Basic and acidic residues" evidence="7">
    <location>
        <begin position="534"/>
        <end position="572"/>
    </location>
</feature>
<evidence type="ECO:0000259" key="9">
    <source>
        <dbReference type="Pfam" id="PF00324"/>
    </source>
</evidence>
<feature type="region of interest" description="Disordered" evidence="7">
    <location>
        <begin position="739"/>
        <end position="769"/>
    </location>
</feature>
<dbReference type="InterPro" id="IPR004842">
    <property type="entry name" value="SLC12A_fam"/>
</dbReference>
<feature type="region of interest" description="Disordered" evidence="7">
    <location>
        <begin position="498"/>
        <end position="584"/>
    </location>
</feature>
<evidence type="ECO:0000313" key="11">
    <source>
        <dbReference type="EMBL" id="KAA6401192.1"/>
    </source>
</evidence>
<keyword evidence="6 8" id="KW-0472">Membrane</keyword>
<feature type="domain" description="Amino acid permease/ SLC12A" evidence="9">
    <location>
        <begin position="32"/>
        <end position="482"/>
    </location>
</feature>
<dbReference type="EMBL" id="SNRW01000429">
    <property type="protein sequence ID" value="KAA6401192.1"/>
    <property type="molecule type" value="Genomic_DNA"/>
</dbReference>
<comment type="similarity">
    <text evidence="2">Belongs to the SLC12A transporter family.</text>
</comment>
<comment type="subcellular location">
    <subcellularLocation>
        <location evidence="1">Membrane</location>
        <topology evidence="1">Multi-pass membrane protein</topology>
    </subcellularLocation>
</comment>
<evidence type="ECO:0000256" key="1">
    <source>
        <dbReference type="ARBA" id="ARBA00004141"/>
    </source>
</evidence>
<evidence type="ECO:0000256" key="2">
    <source>
        <dbReference type="ARBA" id="ARBA00010593"/>
    </source>
</evidence>
<feature type="transmembrane region" description="Helical" evidence="8">
    <location>
        <begin position="146"/>
        <end position="166"/>
    </location>
</feature>
<feature type="compositionally biased region" description="Basic and acidic residues" evidence="7">
    <location>
        <begin position="500"/>
        <end position="526"/>
    </location>
</feature>
<feature type="transmembrane region" description="Helical" evidence="8">
    <location>
        <begin position="59"/>
        <end position="81"/>
    </location>
</feature>
<feature type="domain" description="SLC12A transporter C-terminal" evidence="10">
    <location>
        <begin position="835"/>
        <end position="944"/>
    </location>
</feature>
<dbReference type="InterPro" id="IPR018491">
    <property type="entry name" value="SLC12_C"/>
</dbReference>
<dbReference type="Proteomes" id="UP000324800">
    <property type="component" value="Unassembled WGS sequence"/>
</dbReference>
<dbReference type="AlphaFoldDB" id="A0A5J4X351"/>
<feature type="compositionally biased region" description="Polar residues" evidence="7">
    <location>
        <begin position="574"/>
        <end position="584"/>
    </location>
</feature>
<dbReference type="InterPro" id="IPR004841">
    <property type="entry name" value="AA-permease/SLC12A_dom"/>
</dbReference>
<evidence type="ECO:0000256" key="5">
    <source>
        <dbReference type="ARBA" id="ARBA00022989"/>
    </source>
</evidence>
<evidence type="ECO:0000259" key="10">
    <source>
        <dbReference type="Pfam" id="PF03522"/>
    </source>
</evidence>
<feature type="region of interest" description="Disordered" evidence="7">
    <location>
        <begin position="646"/>
        <end position="691"/>
    </location>
</feature>
<evidence type="ECO:0000256" key="4">
    <source>
        <dbReference type="ARBA" id="ARBA00022692"/>
    </source>
</evidence>